<accession>A0A381ZU03</accession>
<evidence type="ECO:0000313" key="2">
    <source>
        <dbReference type="EMBL" id="SVA92778.1"/>
    </source>
</evidence>
<dbReference type="PROSITE" id="PS00571">
    <property type="entry name" value="AMIDASES"/>
    <property type="match status" value="1"/>
</dbReference>
<reference evidence="2" key="1">
    <citation type="submission" date="2018-05" db="EMBL/GenBank/DDBJ databases">
        <authorList>
            <person name="Lanie J.A."/>
            <person name="Ng W.-L."/>
            <person name="Kazmierczak K.M."/>
            <person name="Andrzejewski T.M."/>
            <person name="Davidsen T.M."/>
            <person name="Wayne K.J."/>
            <person name="Tettelin H."/>
            <person name="Glass J.I."/>
            <person name="Rusch D."/>
            <person name="Podicherti R."/>
            <person name="Tsui H.-C.T."/>
            <person name="Winkler M.E."/>
        </authorList>
    </citation>
    <scope>NUCLEOTIDE SEQUENCE</scope>
</reference>
<proteinExistence type="predicted"/>
<organism evidence="2">
    <name type="scientific">marine metagenome</name>
    <dbReference type="NCBI Taxonomy" id="408172"/>
    <lineage>
        <taxon>unclassified sequences</taxon>
        <taxon>metagenomes</taxon>
        <taxon>ecological metagenomes</taxon>
    </lineage>
</organism>
<dbReference type="InterPro" id="IPR023631">
    <property type="entry name" value="Amidase_dom"/>
</dbReference>
<name>A0A381ZU03_9ZZZZ</name>
<evidence type="ECO:0000259" key="1">
    <source>
        <dbReference type="Pfam" id="PF01425"/>
    </source>
</evidence>
<dbReference type="InterPro" id="IPR036928">
    <property type="entry name" value="AS_sf"/>
</dbReference>
<dbReference type="GO" id="GO:0003824">
    <property type="term" value="F:catalytic activity"/>
    <property type="evidence" value="ECO:0007669"/>
    <property type="project" value="InterPro"/>
</dbReference>
<dbReference type="PANTHER" id="PTHR11895">
    <property type="entry name" value="TRANSAMIDASE"/>
    <property type="match status" value="1"/>
</dbReference>
<feature type="domain" description="Amidase" evidence="1">
    <location>
        <begin position="29"/>
        <end position="474"/>
    </location>
</feature>
<protein>
    <recommendedName>
        <fullName evidence="1">Amidase domain-containing protein</fullName>
    </recommendedName>
</protein>
<dbReference type="InterPro" id="IPR000120">
    <property type="entry name" value="Amidase"/>
</dbReference>
<dbReference type="SUPFAM" id="SSF75304">
    <property type="entry name" value="Amidase signature (AS) enzymes"/>
    <property type="match status" value="1"/>
</dbReference>
<dbReference type="PANTHER" id="PTHR11895:SF7">
    <property type="entry name" value="GLUTAMYL-TRNA(GLN) AMIDOTRANSFERASE SUBUNIT A, MITOCHONDRIAL"/>
    <property type="match status" value="1"/>
</dbReference>
<gene>
    <name evidence="2" type="ORF">METZ01_LOCUS145632</name>
</gene>
<dbReference type="Pfam" id="PF01425">
    <property type="entry name" value="Amidase"/>
    <property type="match status" value="1"/>
</dbReference>
<dbReference type="Gene3D" id="3.90.1300.10">
    <property type="entry name" value="Amidase signature (AS) domain"/>
    <property type="match status" value="1"/>
</dbReference>
<dbReference type="InterPro" id="IPR020556">
    <property type="entry name" value="Amidase_CS"/>
</dbReference>
<sequence length="497" mass="54544">MSESNLELCYMPATEAIKKFQEKTLSPVELVSEIIKRSEKVNATLNVFNYTCFEDALEKAKKAEKRYLDNSNELLPLEGIPLAIKDEAGIKGQPNTFGSLILKDNISEHTDADLEKLTNSGAVIHARSTCPEFSLTSFTHSRLNGVTHNPWNTKMTPGGSSGGSAAALASGATTLATGSDIGGSIRIPASACGIVGFKPPFGRNAQEPPYNLDQYCVVGPMARTVSDCALMQNVMCGPHPKDIVSIRPKINLPLNYPDIKGWKIAYSMDLGYFEVDKEVEQNTLQALEKFKSLGATVTEVKLNWKKEEIESACYSHYASFFAKTVADLLPEHKEKLSSYALMNAQSAEVHMKALLDNKKIYYPQLGANLGLSPNECAIVAGEMYSELSPILDQYDAFISPTNNLPAVKADVDLEKDPVIINGKEQVGRDMCWTMCYPFNMLGRLPVLSVPSGFASNGIPTGIQIISRSYADEVVFQAGFNYEKLDPWLQNSQNRPKI</sequence>
<dbReference type="EMBL" id="UINC01022674">
    <property type="protein sequence ID" value="SVA92778.1"/>
    <property type="molecule type" value="Genomic_DNA"/>
</dbReference>
<dbReference type="AlphaFoldDB" id="A0A381ZU03"/>